<evidence type="ECO:0008006" key="3">
    <source>
        <dbReference type="Google" id="ProtNLM"/>
    </source>
</evidence>
<dbReference type="RefSeq" id="WP_035150553.1">
    <property type="nucleotide sequence ID" value="NZ_JAAZWO010000038.1"/>
</dbReference>
<dbReference type="InterPro" id="IPR027271">
    <property type="entry name" value="Acetolactate_synth/TF_NikR_C"/>
</dbReference>
<comment type="caution">
    <text evidence="1">The sequence shown here is derived from an EMBL/GenBank/DDBJ whole genome shotgun (WGS) entry which is preliminary data.</text>
</comment>
<reference evidence="1 2" key="1">
    <citation type="submission" date="2020-04" db="EMBL/GenBank/DDBJ databases">
        <title>Genomic insights into acetone-butanol-ethanol (ABE) fermentation by sequencing solventogenic clostridia strains.</title>
        <authorList>
            <person name="Brown S."/>
        </authorList>
    </citation>
    <scope>NUCLEOTIDE SEQUENCE [LARGE SCALE GENOMIC DNA]</scope>
    <source>
        <strain evidence="1 2">DJ011</strain>
    </source>
</reference>
<dbReference type="Gene3D" id="3.30.70.1150">
    <property type="entry name" value="ACT-like. Chain A, domain 2"/>
    <property type="match status" value="1"/>
</dbReference>
<dbReference type="AlphaFoldDB" id="A0A923ED79"/>
<protein>
    <recommendedName>
        <fullName evidence="3">Iron-only hydrogenase system regulator</fullName>
    </recommendedName>
</protein>
<accession>A0A923ED79</accession>
<dbReference type="InterPro" id="IPR045865">
    <property type="entry name" value="ACT-like_dom_sf"/>
</dbReference>
<gene>
    <name evidence="1" type="ORF">HGG79_19225</name>
</gene>
<dbReference type="EMBL" id="JAAZWO010000038">
    <property type="protein sequence ID" value="MBC2399876.1"/>
    <property type="molecule type" value="Genomic_DNA"/>
</dbReference>
<keyword evidence="2" id="KW-1185">Reference proteome</keyword>
<proteinExistence type="predicted"/>
<evidence type="ECO:0000313" key="1">
    <source>
        <dbReference type="EMBL" id="MBC2399876.1"/>
    </source>
</evidence>
<sequence length="83" mass="9277">MEKTIIMGISINTRNTHAVHVQDVLTKHGCIIKTRLGLHETSDDCCSRKGIVLLQLCGSDQEISELEKDLLKIEDVTVNTMEI</sequence>
<organism evidence="1 2">
    <name type="scientific">Clostridium tetanomorphum</name>
    <dbReference type="NCBI Taxonomy" id="1553"/>
    <lineage>
        <taxon>Bacteria</taxon>
        <taxon>Bacillati</taxon>
        <taxon>Bacillota</taxon>
        <taxon>Clostridia</taxon>
        <taxon>Eubacteriales</taxon>
        <taxon>Clostridiaceae</taxon>
        <taxon>Clostridium</taxon>
    </lineage>
</organism>
<dbReference type="Proteomes" id="UP000563151">
    <property type="component" value="Unassembled WGS sequence"/>
</dbReference>
<evidence type="ECO:0000313" key="2">
    <source>
        <dbReference type="Proteomes" id="UP000563151"/>
    </source>
</evidence>
<name>A0A923ED79_CLOTT</name>
<dbReference type="SUPFAM" id="SSF55021">
    <property type="entry name" value="ACT-like"/>
    <property type="match status" value="1"/>
</dbReference>